<reference evidence="2 3" key="1">
    <citation type="submission" date="2023-03" db="EMBL/GenBank/DDBJ databases">
        <title>WGS of Gossypium arboreum.</title>
        <authorList>
            <person name="Yu D."/>
        </authorList>
    </citation>
    <scope>NUCLEOTIDE SEQUENCE [LARGE SCALE GENOMIC DNA]</scope>
    <source>
        <tissue evidence="2">Leaf</tissue>
    </source>
</reference>
<feature type="region of interest" description="Disordered" evidence="1">
    <location>
        <begin position="58"/>
        <end position="84"/>
    </location>
</feature>
<feature type="compositionally biased region" description="Basic and acidic residues" evidence="1">
    <location>
        <begin position="73"/>
        <end position="84"/>
    </location>
</feature>
<keyword evidence="3" id="KW-1185">Reference proteome</keyword>
<comment type="caution">
    <text evidence="2">The sequence shown here is derived from an EMBL/GenBank/DDBJ whole genome shotgun (WGS) entry which is preliminary data.</text>
</comment>
<accession>A0ABR0MMT0</accession>
<name>A0ABR0MMT0_GOSAR</name>
<gene>
    <name evidence="2" type="ORF">PVK06_043024</name>
</gene>
<evidence type="ECO:0000313" key="3">
    <source>
        <dbReference type="Proteomes" id="UP001358586"/>
    </source>
</evidence>
<dbReference type="EMBL" id="JARKNE010000012">
    <property type="protein sequence ID" value="KAK5775155.1"/>
    <property type="molecule type" value="Genomic_DNA"/>
</dbReference>
<evidence type="ECO:0000256" key="1">
    <source>
        <dbReference type="SAM" id="MobiDB-lite"/>
    </source>
</evidence>
<evidence type="ECO:0000313" key="2">
    <source>
        <dbReference type="EMBL" id="KAK5775155.1"/>
    </source>
</evidence>
<proteinExistence type="predicted"/>
<dbReference type="Proteomes" id="UP001358586">
    <property type="component" value="Chromosome 12"/>
</dbReference>
<organism evidence="2 3">
    <name type="scientific">Gossypium arboreum</name>
    <name type="common">Tree cotton</name>
    <name type="synonym">Gossypium nanking</name>
    <dbReference type="NCBI Taxonomy" id="29729"/>
    <lineage>
        <taxon>Eukaryota</taxon>
        <taxon>Viridiplantae</taxon>
        <taxon>Streptophyta</taxon>
        <taxon>Embryophyta</taxon>
        <taxon>Tracheophyta</taxon>
        <taxon>Spermatophyta</taxon>
        <taxon>Magnoliopsida</taxon>
        <taxon>eudicotyledons</taxon>
        <taxon>Gunneridae</taxon>
        <taxon>Pentapetalae</taxon>
        <taxon>rosids</taxon>
        <taxon>malvids</taxon>
        <taxon>Malvales</taxon>
        <taxon>Malvaceae</taxon>
        <taxon>Malvoideae</taxon>
        <taxon>Gossypium</taxon>
    </lineage>
</organism>
<protein>
    <submittedName>
        <fullName evidence="2">Uncharacterized protein</fullName>
    </submittedName>
</protein>
<sequence length="84" mass="10171">MMPTTMYRSSMFQAPTNSPLVIPLVYETQHNYAYSQFMTVYDANTSWIFVLPRMQDVNRERTDRNRSKAKMRSYRDHNPTWRKN</sequence>